<feature type="transmembrane region" description="Helical" evidence="3">
    <location>
        <begin position="225"/>
        <end position="250"/>
    </location>
</feature>
<feature type="transmembrane region" description="Helical" evidence="3">
    <location>
        <begin position="92"/>
        <end position="113"/>
    </location>
</feature>
<dbReference type="InterPro" id="IPR001932">
    <property type="entry name" value="PPM-type_phosphatase-like_dom"/>
</dbReference>
<dbReference type="Proteomes" id="UP000075683">
    <property type="component" value="Unassembled WGS sequence"/>
</dbReference>
<evidence type="ECO:0000256" key="1">
    <source>
        <dbReference type="ARBA" id="ARBA00022801"/>
    </source>
</evidence>
<reference evidence="5 6" key="1">
    <citation type="submission" date="2016-01" db="EMBL/GenBank/DDBJ databases">
        <title>Draft Genome Sequences of Seven Thermophilic Sporeformers Isolated from Foods.</title>
        <authorList>
            <person name="Berendsen E.M."/>
            <person name="Wells-Bennik M.H."/>
            <person name="Krawcyk A.O."/>
            <person name="De Jong A."/>
            <person name="Holsappel S."/>
            <person name="Eijlander R.T."/>
            <person name="Kuipers O.P."/>
        </authorList>
    </citation>
    <scope>NUCLEOTIDE SEQUENCE [LARGE SCALE GENOMIC DNA]</scope>
    <source>
        <strain evidence="5 6">B4135</strain>
    </source>
</reference>
<accession>A0A150LDK6</accession>
<dbReference type="AlphaFoldDB" id="A0A150LDK6"/>
<dbReference type="RefSeq" id="WP_061569871.1">
    <property type="nucleotide sequence ID" value="NZ_LQYT01000123.1"/>
</dbReference>
<dbReference type="SMART" id="SM00331">
    <property type="entry name" value="PP2C_SIG"/>
    <property type="match status" value="1"/>
</dbReference>
<dbReference type="STRING" id="301148.B4135_3622"/>
<proteinExistence type="predicted"/>
<feature type="coiled-coil region" evidence="2">
    <location>
        <begin position="487"/>
        <end position="514"/>
    </location>
</feature>
<feature type="domain" description="PPM-type phosphatase" evidence="4">
    <location>
        <begin position="591"/>
        <end position="801"/>
    </location>
</feature>
<evidence type="ECO:0000313" key="5">
    <source>
        <dbReference type="EMBL" id="KYD10046.1"/>
    </source>
</evidence>
<feature type="transmembrane region" description="Helical" evidence="3">
    <location>
        <begin position="257"/>
        <end position="274"/>
    </location>
</feature>
<feature type="transmembrane region" description="Helical" evidence="3">
    <location>
        <begin position="194"/>
        <end position="213"/>
    </location>
</feature>
<dbReference type="PANTHER" id="PTHR43156">
    <property type="entry name" value="STAGE II SPORULATION PROTEIN E-RELATED"/>
    <property type="match status" value="1"/>
</dbReference>
<gene>
    <name evidence="5" type="ORF">B4135_3622</name>
</gene>
<organism evidence="5 6">
    <name type="scientific">Caldibacillus debilis</name>
    <dbReference type="NCBI Taxonomy" id="301148"/>
    <lineage>
        <taxon>Bacteria</taxon>
        <taxon>Bacillati</taxon>
        <taxon>Bacillota</taxon>
        <taxon>Bacilli</taxon>
        <taxon>Bacillales</taxon>
        <taxon>Bacillaceae</taxon>
        <taxon>Caldibacillus</taxon>
    </lineage>
</organism>
<dbReference type="InterPro" id="IPR052016">
    <property type="entry name" value="Bact_Sigma-Reg"/>
</dbReference>
<dbReference type="OrthoDB" id="9763774at2"/>
<dbReference type="PANTHER" id="PTHR43156:SF2">
    <property type="entry name" value="STAGE II SPORULATION PROTEIN E"/>
    <property type="match status" value="1"/>
</dbReference>
<dbReference type="GO" id="GO:0004722">
    <property type="term" value="F:protein serine/threonine phosphatase activity"/>
    <property type="evidence" value="ECO:0007669"/>
    <property type="project" value="InterPro"/>
</dbReference>
<keyword evidence="3" id="KW-0472">Membrane</keyword>
<dbReference type="SUPFAM" id="SSF81606">
    <property type="entry name" value="PP2C-like"/>
    <property type="match status" value="1"/>
</dbReference>
<evidence type="ECO:0000313" key="6">
    <source>
        <dbReference type="Proteomes" id="UP000075683"/>
    </source>
</evidence>
<keyword evidence="1" id="KW-0378">Hydrolase</keyword>
<dbReference type="PATRIC" id="fig|301148.3.peg.1666"/>
<dbReference type="SMART" id="SM00332">
    <property type="entry name" value="PP2Cc"/>
    <property type="match status" value="1"/>
</dbReference>
<dbReference type="EMBL" id="LQYT01000123">
    <property type="protein sequence ID" value="KYD10046.1"/>
    <property type="molecule type" value="Genomic_DNA"/>
</dbReference>
<feature type="transmembrane region" description="Helical" evidence="3">
    <location>
        <begin position="310"/>
        <end position="329"/>
    </location>
</feature>
<dbReference type="Pfam" id="PF07228">
    <property type="entry name" value="SpoIIE"/>
    <property type="match status" value="1"/>
</dbReference>
<protein>
    <recommendedName>
        <fullName evidence="4">PPM-type phosphatase domain-containing protein</fullName>
    </recommendedName>
</protein>
<evidence type="ECO:0000256" key="3">
    <source>
        <dbReference type="SAM" id="Phobius"/>
    </source>
</evidence>
<dbReference type="InterPro" id="IPR036457">
    <property type="entry name" value="PPM-type-like_dom_sf"/>
</dbReference>
<dbReference type="InterPro" id="IPR014221">
    <property type="entry name" value="SpoII_E"/>
</dbReference>
<feature type="transmembrane region" description="Helical" evidence="3">
    <location>
        <begin position="39"/>
        <end position="58"/>
    </location>
</feature>
<keyword evidence="3" id="KW-0812">Transmembrane</keyword>
<dbReference type="NCBIfam" id="TIGR02865">
    <property type="entry name" value="spore_II_E"/>
    <property type="match status" value="1"/>
</dbReference>
<feature type="transmembrane region" description="Helical" evidence="3">
    <location>
        <begin position="125"/>
        <end position="143"/>
    </location>
</feature>
<evidence type="ECO:0000256" key="2">
    <source>
        <dbReference type="SAM" id="Coils"/>
    </source>
</evidence>
<sequence>MENTGKQWIAPVPDGKFFDLRQSLRLSEAYLVNKIKEIFLKRGILLFILGFLLGRAFILSELAPFSLPFLAAISVFQAARLPLVFIGVESGALSVSVIHAITLLGSIFFFFILKKMTRPLTKENILWTPGLVFVSLFAGKLIVDAVKNGGVLPFYFLMAAVEAGLGFVLTYIFLQAIPLFAAGRRRQPYKTEEIVCMIILFASMLTGMIDWKMDGLSVANLFARYLILIFSFTAGAAIGSTVGVVTGLIFGLADIGMFSEMSLLAFAGLLGGLLKDGKRFGVAAGLFIATMLIGVYRLDDHGLSVTLYESAAAIMLFFMTPKSFTAFLAKNIPGTPEHALEQQQYLRNMRDVTAKRVEQYSSIFLALAKSFGKQERNEERDEEVDYFLSNVTENSCQTCFKKEQCWVKDFHKTYGLMKTMMNELNEEKAVRKKIRREWDRHCIKSGKVLDLMQKELHFYQANQKLKKQVRETRKLVADQLYGVSKVMGNFALEIQKERENLDKQEEQIFDCLKNFGIDVGDVEIYSLEEGNVDIDITIPYCDGMGQNEKLIAPLLSDILGETIIVYSENCPHVRHEYCKATFRSAKAYVVETGVAHAAYDGGFLSGDSFSMIELGRGKLALAISDGMGNGEKAHRESQETLDLLKKILQSGIDEEVAIKSINSVLSLRTTDEIFATLDLAMIDLQDARAKFIKIGSSPSFIKRGDRVIKVQASNLPIGIVQDFEVDVVSEQLKAEDLLIMLTDGVLDDPQAAENGEAWLKRRLAEMETDDPQAVADLLLEDVIRQRSGKILDDMTIVVAKIKHNNPKWKSIPFHSYKTEKGA</sequence>
<dbReference type="Gene3D" id="3.60.40.10">
    <property type="entry name" value="PPM-type phosphatase domain"/>
    <property type="match status" value="1"/>
</dbReference>
<feature type="transmembrane region" description="Helical" evidence="3">
    <location>
        <begin position="280"/>
        <end position="298"/>
    </location>
</feature>
<dbReference type="Pfam" id="PF19732">
    <property type="entry name" value="SpoIIE_N"/>
    <property type="match status" value="1"/>
</dbReference>
<comment type="caution">
    <text evidence="5">The sequence shown here is derived from an EMBL/GenBank/DDBJ whole genome shotgun (WGS) entry which is preliminary data.</text>
</comment>
<dbReference type="PROSITE" id="PS51746">
    <property type="entry name" value="PPM_2"/>
    <property type="match status" value="1"/>
</dbReference>
<keyword evidence="2" id="KW-0175">Coiled coil</keyword>
<feature type="transmembrane region" description="Helical" evidence="3">
    <location>
        <begin position="155"/>
        <end position="182"/>
    </location>
</feature>
<dbReference type="InterPro" id="IPR045768">
    <property type="entry name" value="SpoIIE_N"/>
</dbReference>
<evidence type="ECO:0000259" key="4">
    <source>
        <dbReference type="PROSITE" id="PS51746"/>
    </source>
</evidence>
<keyword evidence="3" id="KW-1133">Transmembrane helix</keyword>
<name>A0A150LDK6_9BACI</name>